<organism evidence="2 3">
    <name type="scientific">Candidatus Uhrbacteria bacterium CG22_combo_CG10-13_8_21_14_all_47_17</name>
    <dbReference type="NCBI Taxonomy" id="1975041"/>
    <lineage>
        <taxon>Bacteria</taxon>
        <taxon>Candidatus Uhriibacteriota</taxon>
    </lineage>
</organism>
<keyword evidence="1" id="KW-1133">Transmembrane helix</keyword>
<gene>
    <name evidence="2" type="ORF">COX00_04435</name>
</gene>
<evidence type="ECO:0000256" key="1">
    <source>
        <dbReference type="SAM" id="Phobius"/>
    </source>
</evidence>
<dbReference type="AlphaFoldDB" id="A0A2H0BRG8"/>
<feature type="transmembrane region" description="Helical" evidence="1">
    <location>
        <begin position="72"/>
        <end position="93"/>
    </location>
</feature>
<keyword evidence="1" id="KW-0472">Membrane</keyword>
<evidence type="ECO:0000313" key="2">
    <source>
        <dbReference type="EMBL" id="PIP60273.1"/>
    </source>
</evidence>
<feature type="transmembrane region" description="Helical" evidence="1">
    <location>
        <begin position="105"/>
        <end position="124"/>
    </location>
</feature>
<accession>A0A2H0BRG8</accession>
<keyword evidence="1" id="KW-0812">Transmembrane</keyword>
<protein>
    <submittedName>
        <fullName evidence="2">Uncharacterized protein</fullName>
    </submittedName>
</protein>
<name>A0A2H0BRG8_9BACT</name>
<evidence type="ECO:0000313" key="3">
    <source>
        <dbReference type="Proteomes" id="UP000231581"/>
    </source>
</evidence>
<feature type="transmembrane region" description="Helical" evidence="1">
    <location>
        <begin position="7"/>
        <end position="29"/>
    </location>
</feature>
<reference evidence="2 3" key="1">
    <citation type="submission" date="2017-09" db="EMBL/GenBank/DDBJ databases">
        <title>Depth-based differentiation of microbial function through sediment-hosted aquifers and enrichment of novel symbionts in the deep terrestrial subsurface.</title>
        <authorList>
            <person name="Probst A.J."/>
            <person name="Ladd B."/>
            <person name="Jarett J.K."/>
            <person name="Geller-Mcgrath D.E."/>
            <person name="Sieber C.M."/>
            <person name="Emerson J.B."/>
            <person name="Anantharaman K."/>
            <person name="Thomas B.C."/>
            <person name="Malmstrom R."/>
            <person name="Stieglmeier M."/>
            <person name="Klingl A."/>
            <person name="Woyke T."/>
            <person name="Ryan C.M."/>
            <person name="Banfield J.F."/>
        </authorList>
    </citation>
    <scope>NUCLEOTIDE SEQUENCE [LARGE SCALE GENOMIC DNA]</scope>
    <source>
        <strain evidence="2">CG22_combo_CG10-13_8_21_14_all_47_17</strain>
    </source>
</reference>
<sequence length="142" mass="16285">MIKFIFRVFYITLVRFFVLTTLLTSLRYFDASPFPQEASVITLSYIFHALITFLFAKWVFAKRTSPTWTEAGIVTGLFVVVEIVFELSLWAVITGGSFIGALQNFTWQSFVIILIYILAVYTAAWQTRTSRARRANPSGMEM</sequence>
<dbReference type="Proteomes" id="UP000231581">
    <property type="component" value="Unassembled WGS sequence"/>
</dbReference>
<dbReference type="EMBL" id="PCSZ01000076">
    <property type="protein sequence ID" value="PIP60273.1"/>
    <property type="molecule type" value="Genomic_DNA"/>
</dbReference>
<comment type="caution">
    <text evidence="2">The sequence shown here is derived from an EMBL/GenBank/DDBJ whole genome shotgun (WGS) entry which is preliminary data.</text>
</comment>
<feature type="transmembrane region" description="Helical" evidence="1">
    <location>
        <begin position="41"/>
        <end position="60"/>
    </location>
</feature>
<proteinExistence type="predicted"/>